<dbReference type="GO" id="GO:0016747">
    <property type="term" value="F:acyltransferase activity, transferring groups other than amino-acyl groups"/>
    <property type="evidence" value="ECO:0007669"/>
    <property type="project" value="InterPro"/>
</dbReference>
<evidence type="ECO:0000259" key="1">
    <source>
        <dbReference type="PROSITE" id="PS51186"/>
    </source>
</evidence>
<reference evidence="2" key="1">
    <citation type="submission" date="2018-07" db="EMBL/GenBank/DDBJ databases">
        <title>Comparative genomics of catfishes provides insights into carnivory and benthic adaptation.</title>
        <authorList>
            <person name="Zhang Y."/>
            <person name="Wang D."/>
            <person name="Peng Z."/>
            <person name="Zheng S."/>
            <person name="Shao F."/>
            <person name="Tao W."/>
        </authorList>
    </citation>
    <scope>NUCLEOTIDE SEQUENCE</scope>
    <source>
        <strain evidence="2">Chongqing</strain>
    </source>
</reference>
<feature type="domain" description="N-acetyltransferase" evidence="1">
    <location>
        <begin position="12"/>
        <end position="140"/>
    </location>
</feature>
<dbReference type="PANTHER" id="PTHR47403:SF2">
    <property type="entry name" value="N-ACETYLTRANSFERASE 16,-LIKE"/>
    <property type="match status" value="1"/>
</dbReference>
<dbReference type="EMBL" id="MU574796">
    <property type="protein sequence ID" value="KAI5609963.1"/>
    <property type="molecule type" value="Genomic_DNA"/>
</dbReference>
<name>A0AAD5A535_SILAS</name>
<evidence type="ECO:0000313" key="2">
    <source>
        <dbReference type="EMBL" id="KAI5609963.1"/>
    </source>
</evidence>
<dbReference type="PANTHER" id="PTHR47403">
    <property type="entry name" value="LOC100145250 PROTEIN"/>
    <property type="match status" value="1"/>
</dbReference>
<dbReference type="AlphaFoldDB" id="A0AAD5A535"/>
<comment type="caution">
    <text evidence="2">The sequence shown here is derived from an EMBL/GenBank/DDBJ whole genome shotgun (WGS) entry which is preliminary data.</text>
</comment>
<accession>A0AAD5A535</accession>
<proteinExistence type="predicted"/>
<dbReference type="InterPro" id="IPR000182">
    <property type="entry name" value="GNAT_dom"/>
</dbReference>
<sequence>MDPHFIRESKGLKFWLARPQDYDEVMAISQDIYQGNDYLPHHYHNWMTQHDRVVIIARRNGKLVALDSGMVVDGGQTVVLEGLRVCPSERGCGVAGVIQRVTDHYIKQVYPSVTTKRLTRRDNPGPEKLSKFNVLACRVN</sequence>
<dbReference type="InterPro" id="IPR016181">
    <property type="entry name" value="Acyl_CoA_acyltransferase"/>
</dbReference>
<keyword evidence="3" id="KW-1185">Reference proteome</keyword>
<dbReference type="Proteomes" id="UP001205998">
    <property type="component" value="Unassembled WGS sequence"/>
</dbReference>
<protein>
    <recommendedName>
        <fullName evidence="1">N-acetyltransferase domain-containing protein</fullName>
    </recommendedName>
</protein>
<evidence type="ECO:0000313" key="3">
    <source>
        <dbReference type="Proteomes" id="UP001205998"/>
    </source>
</evidence>
<gene>
    <name evidence="2" type="ORF">C0J50_5635</name>
</gene>
<dbReference type="Pfam" id="PF00583">
    <property type="entry name" value="Acetyltransf_1"/>
    <property type="match status" value="1"/>
</dbReference>
<dbReference type="PROSITE" id="PS51186">
    <property type="entry name" value="GNAT"/>
    <property type="match status" value="1"/>
</dbReference>
<organism evidence="2 3">
    <name type="scientific">Silurus asotus</name>
    <name type="common">Amur catfish</name>
    <name type="synonym">Parasilurus asotus</name>
    <dbReference type="NCBI Taxonomy" id="30991"/>
    <lineage>
        <taxon>Eukaryota</taxon>
        <taxon>Metazoa</taxon>
        <taxon>Chordata</taxon>
        <taxon>Craniata</taxon>
        <taxon>Vertebrata</taxon>
        <taxon>Euteleostomi</taxon>
        <taxon>Actinopterygii</taxon>
        <taxon>Neopterygii</taxon>
        <taxon>Teleostei</taxon>
        <taxon>Ostariophysi</taxon>
        <taxon>Siluriformes</taxon>
        <taxon>Siluridae</taxon>
        <taxon>Silurus</taxon>
    </lineage>
</organism>
<dbReference type="SUPFAM" id="SSF55729">
    <property type="entry name" value="Acyl-CoA N-acyltransferases (Nat)"/>
    <property type="match status" value="1"/>
</dbReference>
<dbReference type="Gene3D" id="3.40.630.30">
    <property type="match status" value="1"/>
</dbReference>